<feature type="transmembrane region" description="Helical" evidence="1">
    <location>
        <begin position="111"/>
        <end position="129"/>
    </location>
</feature>
<dbReference type="PANTHER" id="PTHR31600:SF2">
    <property type="entry name" value="GAMETE ENRICHED GENE 10 PROTEIN-RELATED"/>
    <property type="match status" value="1"/>
</dbReference>
<accession>A0A699ZQ73</accession>
<dbReference type="InterPro" id="IPR052994">
    <property type="entry name" value="Tiny_macrocysts_regulators"/>
</dbReference>
<dbReference type="AlphaFoldDB" id="A0A699ZQ73"/>
<reference evidence="2 3" key="1">
    <citation type="submission" date="2020-02" db="EMBL/GenBank/DDBJ databases">
        <title>Draft genome sequence of Haematococcus lacustris strain NIES-144.</title>
        <authorList>
            <person name="Morimoto D."/>
            <person name="Nakagawa S."/>
            <person name="Yoshida T."/>
            <person name="Sawayama S."/>
        </authorList>
    </citation>
    <scope>NUCLEOTIDE SEQUENCE [LARGE SCALE GENOMIC DNA]</scope>
    <source>
        <strain evidence="2 3">NIES-144</strain>
    </source>
</reference>
<keyword evidence="1" id="KW-0472">Membrane</keyword>
<evidence type="ECO:0000256" key="1">
    <source>
        <dbReference type="SAM" id="Phobius"/>
    </source>
</evidence>
<keyword evidence="1" id="KW-1133">Transmembrane helix</keyword>
<dbReference type="PANTHER" id="PTHR31600">
    <property type="entry name" value="TINY MACROCYSTS PROTEIN B-RELATED"/>
    <property type="match status" value="1"/>
</dbReference>
<feature type="transmembrane region" description="Helical" evidence="1">
    <location>
        <begin position="164"/>
        <end position="182"/>
    </location>
</feature>
<feature type="transmembrane region" description="Helical" evidence="1">
    <location>
        <begin position="202"/>
        <end position="222"/>
    </location>
</feature>
<name>A0A699ZQ73_HAELA</name>
<evidence type="ECO:0000313" key="3">
    <source>
        <dbReference type="Proteomes" id="UP000485058"/>
    </source>
</evidence>
<feature type="non-terminal residue" evidence="2">
    <location>
        <position position="296"/>
    </location>
</feature>
<dbReference type="EMBL" id="BLLF01001242">
    <property type="protein sequence ID" value="GFH18052.1"/>
    <property type="molecule type" value="Genomic_DNA"/>
</dbReference>
<feature type="transmembrane region" description="Helical" evidence="1">
    <location>
        <begin position="68"/>
        <end position="90"/>
    </location>
</feature>
<sequence length="296" mass="32924">MASKVWKAPISNSLKYVSDPDDVLPLTVRSLAILILSCMGAWGVDRRCPIRCCTVYCSTDCWSSAHVIHASVAAVSIIVFIAFAAFFTLAEMELNPLSRNPLAMAHSGVEVLGFGLKSVMTLAATFLSGTRELSLLYLACSLALLYLYVYWVPHLNPAVNMIRTTSYAMVLWTSLVLVLLAFRTVNLSGQQSAEVQEQLTLVMWVGLVPAGLAGALAGWMRLRYFMETVLDRFRKAPPNMEPRLIFKFTDAREQVEILSRCCRVWDPLDEQAVDDAAVALAGVVLKASPWQHRKWY</sequence>
<organism evidence="2 3">
    <name type="scientific">Haematococcus lacustris</name>
    <name type="common">Green alga</name>
    <name type="synonym">Haematococcus pluvialis</name>
    <dbReference type="NCBI Taxonomy" id="44745"/>
    <lineage>
        <taxon>Eukaryota</taxon>
        <taxon>Viridiplantae</taxon>
        <taxon>Chlorophyta</taxon>
        <taxon>core chlorophytes</taxon>
        <taxon>Chlorophyceae</taxon>
        <taxon>CS clade</taxon>
        <taxon>Chlamydomonadales</taxon>
        <taxon>Haematococcaceae</taxon>
        <taxon>Haematococcus</taxon>
    </lineage>
</organism>
<keyword evidence="3" id="KW-1185">Reference proteome</keyword>
<gene>
    <name evidence="2" type="ORF">HaLaN_14789</name>
</gene>
<feature type="transmembrane region" description="Helical" evidence="1">
    <location>
        <begin position="135"/>
        <end position="152"/>
    </location>
</feature>
<protein>
    <submittedName>
        <fullName evidence="2">Uncharacterized protein</fullName>
    </submittedName>
</protein>
<proteinExistence type="predicted"/>
<dbReference type="Proteomes" id="UP000485058">
    <property type="component" value="Unassembled WGS sequence"/>
</dbReference>
<comment type="caution">
    <text evidence="2">The sequence shown here is derived from an EMBL/GenBank/DDBJ whole genome shotgun (WGS) entry which is preliminary data.</text>
</comment>
<keyword evidence="1" id="KW-0812">Transmembrane</keyword>
<evidence type="ECO:0000313" key="2">
    <source>
        <dbReference type="EMBL" id="GFH18052.1"/>
    </source>
</evidence>